<dbReference type="GO" id="GO:0009966">
    <property type="term" value="P:regulation of signal transduction"/>
    <property type="evidence" value="ECO:0007669"/>
    <property type="project" value="InterPro"/>
</dbReference>
<keyword evidence="3" id="KW-1185">Reference proteome</keyword>
<dbReference type="Proteomes" id="UP000485058">
    <property type="component" value="Unassembled WGS sequence"/>
</dbReference>
<name>A0A699ZN77_HAELA</name>
<evidence type="ECO:0000313" key="3">
    <source>
        <dbReference type="Proteomes" id="UP000485058"/>
    </source>
</evidence>
<dbReference type="PANTHER" id="PTHR10933:SF9">
    <property type="entry name" value="IMMUNOGLOBULIN-BINDING PROTEIN 1"/>
    <property type="match status" value="1"/>
</dbReference>
<dbReference type="GO" id="GO:0005829">
    <property type="term" value="C:cytosol"/>
    <property type="evidence" value="ECO:0007669"/>
    <property type="project" value="TreeGrafter"/>
</dbReference>
<dbReference type="Pfam" id="PF04177">
    <property type="entry name" value="TAP42"/>
    <property type="match status" value="1"/>
</dbReference>
<accession>A0A699ZN77</accession>
<dbReference type="GO" id="GO:0051721">
    <property type="term" value="F:protein phosphatase 2A binding"/>
    <property type="evidence" value="ECO:0007669"/>
    <property type="project" value="TreeGrafter"/>
</dbReference>
<dbReference type="InterPro" id="IPR007304">
    <property type="entry name" value="TAP46-like"/>
</dbReference>
<feature type="region of interest" description="Disordered" evidence="1">
    <location>
        <begin position="36"/>
        <end position="63"/>
    </location>
</feature>
<dbReference type="EMBL" id="BLLF01001128">
    <property type="protein sequence ID" value="GFH17312.1"/>
    <property type="molecule type" value="Genomic_DNA"/>
</dbReference>
<dbReference type="InterPro" id="IPR038511">
    <property type="entry name" value="TAP42/TAP46-like_sf"/>
</dbReference>
<gene>
    <name evidence="2" type="ORF">HaLaN_13920</name>
</gene>
<dbReference type="AlphaFoldDB" id="A0A699ZN77"/>
<dbReference type="GO" id="GO:0035303">
    <property type="term" value="P:regulation of dephosphorylation"/>
    <property type="evidence" value="ECO:0007669"/>
    <property type="project" value="TreeGrafter"/>
</dbReference>
<sequence>MSTEAQDANSKRAAKIERFKADKALKAQLAVLEQRRAAGTQGRLDEDGTEQGPIGGADGWDEGEERQLWLTQLQLAALQALGQRSLLQEEAKMVGAVASTGAAGEGSGLGRLGVGEARREMEEQQKQEVLQQLRRIAGDLSTSTALPDR</sequence>
<organism evidence="2 3">
    <name type="scientific">Haematococcus lacustris</name>
    <name type="common">Green alga</name>
    <name type="synonym">Haematococcus pluvialis</name>
    <dbReference type="NCBI Taxonomy" id="44745"/>
    <lineage>
        <taxon>Eukaryota</taxon>
        <taxon>Viridiplantae</taxon>
        <taxon>Chlorophyta</taxon>
        <taxon>core chlorophytes</taxon>
        <taxon>Chlorophyceae</taxon>
        <taxon>CS clade</taxon>
        <taxon>Chlamydomonadales</taxon>
        <taxon>Haematococcaceae</taxon>
        <taxon>Haematococcus</taxon>
    </lineage>
</organism>
<proteinExistence type="predicted"/>
<protein>
    <submittedName>
        <fullName evidence="2">Pp2a regulatory subunit tap46</fullName>
    </submittedName>
</protein>
<evidence type="ECO:0000256" key="1">
    <source>
        <dbReference type="SAM" id="MobiDB-lite"/>
    </source>
</evidence>
<evidence type="ECO:0000313" key="2">
    <source>
        <dbReference type="EMBL" id="GFH17312.1"/>
    </source>
</evidence>
<comment type="caution">
    <text evidence="2">The sequence shown here is derived from an EMBL/GenBank/DDBJ whole genome shotgun (WGS) entry which is preliminary data.</text>
</comment>
<dbReference type="Gene3D" id="1.25.40.540">
    <property type="entry name" value="TAP42-like family"/>
    <property type="match status" value="1"/>
</dbReference>
<dbReference type="PANTHER" id="PTHR10933">
    <property type="entry name" value="IMMUNOGLOBULIN-BINDING PROTEIN 1"/>
    <property type="match status" value="1"/>
</dbReference>
<reference evidence="2 3" key="1">
    <citation type="submission" date="2020-02" db="EMBL/GenBank/DDBJ databases">
        <title>Draft genome sequence of Haematococcus lacustris strain NIES-144.</title>
        <authorList>
            <person name="Morimoto D."/>
            <person name="Nakagawa S."/>
            <person name="Yoshida T."/>
            <person name="Sawayama S."/>
        </authorList>
    </citation>
    <scope>NUCLEOTIDE SEQUENCE [LARGE SCALE GENOMIC DNA]</scope>
    <source>
        <strain evidence="2 3">NIES-144</strain>
    </source>
</reference>